<evidence type="ECO:0000259" key="2">
    <source>
        <dbReference type="PROSITE" id="PS50977"/>
    </source>
</evidence>
<sequence>MPKIVNHDEYRQELLKKSLRLFTRKGYHNINMKEIAAENDVSTGSLYHYFPSKENMLAQMIAWLGDENVDEYIRRTSSIESVRERFDMIIDYWKENRELYQNIMLLAIDVFRNVDMKQWKEVYTFFAERYTAGMSERLNISRQLAKSIFIHFLGLSFHSLAFDEPDEYDQQIDFLNTILRPPIVDAPNDLEKAAQKLKKITRTVLMNPLAPEKTTIEKRKIQHKIKMTKNKKITGPRKKSRV</sequence>
<dbReference type="InterPro" id="IPR050624">
    <property type="entry name" value="HTH-type_Tx_Regulator"/>
</dbReference>
<organism evidence="3">
    <name type="scientific">hydrocarbon metagenome</name>
    <dbReference type="NCBI Taxonomy" id="938273"/>
    <lineage>
        <taxon>unclassified sequences</taxon>
        <taxon>metagenomes</taxon>
        <taxon>ecological metagenomes</taxon>
    </lineage>
</organism>
<dbReference type="SUPFAM" id="SSF46689">
    <property type="entry name" value="Homeodomain-like"/>
    <property type="match status" value="1"/>
</dbReference>
<dbReference type="PANTHER" id="PTHR43479:SF11">
    <property type="entry name" value="ACREF_ENVCD OPERON REPRESSOR-RELATED"/>
    <property type="match status" value="1"/>
</dbReference>
<dbReference type="PROSITE" id="PS50977">
    <property type="entry name" value="HTH_TETR_2"/>
    <property type="match status" value="1"/>
</dbReference>
<reference evidence="3" key="1">
    <citation type="journal article" date="2015" name="Proc. Natl. Acad. Sci. U.S.A.">
        <title>Networks of energetic and metabolic interactions define dynamics in microbial communities.</title>
        <authorList>
            <person name="Embree M."/>
            <person name="Liu J.K."/>
            <person name="Al-Bassam M.M."/>
            <person name="Zengler K."/>
        </authorList>
    </citation>
    <scope>NUCLEOTIDE SEQUENCE</scope>
</reference>
<comment type="caution">
    <text evidence="3">The sequence shown here is derived from an EMBL/GenBank/DDBJ whole genome shotgun (WGS) entry which is preliminary data.</text>
</comment>
<keyword evidence="1" id="KW-0238">DNA-binding</keyword>
<accession>A0A0W8FR61</accession>
<dbReference type="Pfam" id="PF00440">
    <property type="entry name" value="TetR_N"/>
    <property type="match status" value="1"/>
</dbReference>
<dbReference type="PANTHER" id="PTHR43479">
    <property type="entry name" value="ACREF/ENVCD OPERON REPRESSOR-RELATED"/>
    <property type="match status" value="1"/>
</dbReference>
<dbReference type="AlphaFoldDB" id="A0A0W8FR61"/>
<evidence type="ECO:0000313" key="3">
    <source>
        <dbReference type="EMBL" id="KUG23289.1"/>
    </source>
</evidence>
<proteinExistence type="predicted"/>
<dbReference type="PRINTS" id="PR00455">
    <property type="entry name" value="HTHTETR"/>
</dbReference>
<name>A0A0W8FR61_9ZZZZ</name>
<dbReference type="Gene3D" id="1.10.357.10">
    <property type="entry name" value="Tetracycline Repressor, domain 2"/>
    <property type="match status" value="1"/>
</dbReference>
<dbReference type="EMBL" id="LNQE01000914">
    <property type="protein sequence ID" value="KUG23289.1"/>
    <property type="molecule type" value="Genomic_DNA"/>
</dbReference>
<dbReference type="InterPro" id="IPR001647">
    <property type="entry name" value="HTH_TetR"/>
</dbReference>
<dbReference type="GO" id="GO:0003677">
    <property type="term" value="F:DNA binding"/>
    <property type="evidence" value="ECO:0007669"/>
    <property type="project" value="UniProtKB-KW"/>
</dbReference>
<gene>
    <name evidence="3" type="ORF">ASZ90_006950</name>
</gene>
<protein>
    <submittedName>
        <fullName evidence="3">Transcriptional regulator, tetr family</fullName>
    </submittedName>
</protein>
<feature type="domain" description="HTH tetR-type" evidence="2">
    <location>
        <begin position="8"/>
        <end position="68"/>
    </location>
</feature>
<dbReference type="InterPro" id="IPR009057">
    <property type="entry name" value="Homeodomain-like_sf"/>
</dbReference>
<evidence type="ECO:0000256" key="1">
    <source>
        <dbReference type="ARBA" id="ARBA00023125"/>
    </source>
</evidence>